<evidence type="ECO:0000313" key="3">
    <source>
        <dbReference type="Proteomes" id="UP001369815"/>
    </source>
</evidence>
<evidence type="ECO:0000313" key="2">
    <source>
        <dbReference type="EMBL" id="KAK6949937.1"/>
    </source>
</evidence>
<dbReference type="EMBL" id="JBANMG010000008">
    <property type="protein sequence ID" value="KAK6949937.1"/>
    <property type="molecule type" value="Genomic_DNA"/>
</dbReference>
<dbReference type="GO" id="GO:0004252">
    <property type="term" value="F:serine-type endopeptidase activity"/>
    <property type="evidence" value="ECO:0007669"/>
    <property type="project" value="InterPro"/>
</dbReference>
<comment type="caution">
    <text evidence="2">The sequence shown here is derived from an EMBL/GenBank/DDBJ whole genome shotgun (WGS) entry which is preliminary data.</text>
</comment>
<dbReference type="InterPro" id="IPR000209">
    <property type="entry name" value="Peptidase_S8/S53_dom"/>
</dbReference>
<dbReference type="Proteomes" id="UP001369815">
    <property type="component" value="Unassembled WGS sequence"/>
</dbReference>
<gene>
    <name evidence="2" type="ORF">Daesc_008260</name>
</gene>
<dbReference type="Pfam" id="PF00082">
    <property type="entry name" value="Peptidase_S8"/>
    <property type="match status" value="1"/>
</dbReference>
<sequence>MTNIISQLDPCCIFYIAQVADDGGHFSEEKVIEAIEWHISEGVEIINCSFALSRGSKALKDVVRKAKNKDIILMCSTSDEGENRDKVWPAAFYTGNELNADKCDNVIPIVGCDKYGKPSHFSNEDSGRFYFYGEDIDASANVAGMLVDQDAVKGSSVATAMATGIASLILACLKMVKSKTDEFNYFQNTAVVTTIFNLMLSNVGARGKKLVKASLFFPVREEELNDEATFKKRIRASYNKIL</sequence>
<protein>
    <recommendedName>
        <fullName evidence="1">Peptidase S8/S53 domain-containing protein</fullName>
    </recommendedName>
</protein>
<dbReference type="InterPro" id="IPR036852">
    <property type="entry name" value="Peptidase_S8/S53_dom_sf"/>
</dbReference>
<keyword evidence="3" id="KW-1185">Reference proteome</keyword>
<feature type="domain" description="Peptidase S8/S53" evidence="1">
    <location>
        <begin position="15"/>
        <end position="175"/>
    </location>
</feature>
<proteinExistence type="predicted"/>
<dbReference type="GO" id="GO:0006508">
    <property type="term" value="P:proteolysis"/>
    <property type="evidence" value="ECO:0007669"/>
    <property type="project" value="InterPro"/>
</dbReference>
<dbReference type="AlphaFoldDB" id="A0AAX6MC25"/>
<organism evidence="2 3">
    <name type="scientific">Daldinia eschscholtzii</name>
    <dbReference type="NCBI Taxonomy" id="292717"/>
    <lineage>
        <taxon>Eukaryota</taxon>
        <taxon>Fungi</taxon>
        <taxon>Dikarya</taxon>
        <taxon>Ascomycota</taxon>
        <taxon>Pezizomycotina</taxon>
        <taxon>Sordariomycetes</taxon>
        <taxon>Xylariomycetidae</taxon>
        <taxon>Xylariales</taxon>
        <taxon>Hypoxylaceae</taxon>
        <taxon>Daldinia</taxon>
    </lineage>
</organism>
<reference evidence="2 3" key="1">
    <citation type="journal article" date="2024" name="Front Chem Biol">
        <title>Unveiling the potential of Daldinia eschscholtzii MFLUCC 19-0629 through bioactivity and bioinformatics studies for enhanced sustainable agriculture production.</title>
        <authorList>
            <person name="Brooks S."/>
            <person name="Weaver J.A."/>
            <person name="Klomchit A."/>
            <person name="Alharthi S.A."/>
            <person name="Onlamun T."/>
            <person name="Nurani R."/>
            <person name="Vong T.K."/>
            <person name="Alberti F."/>
            <person name="Greco C."/>
        </authorList>
    </citation>
    <scope>NUCLEOTIDE SEQUENCE [LARGE SCALE GENOMIC DNA]</scope>
    <source>
        <strain evidence="2">MFLUCC 19-0629</strain>
    </source>
</reference>
<dbReference type="Gene3D" id="3.40.50.200">
    <property type="entry name" value="Peptidase S8/S53 domain"/>
    <property type="match status" value="1"/>
</dbReference>
<accession>A0AAX6MC25</accession>
<name>A0AAX6MC25_9PEZI</name>
<dbReference type="SUPFAM" id="SSF52743">
    <property type="entry name" value="Subtilisin-like"/>
    <property type="match status" value="1"/>
</dbReference>
<evidence type="ECO:0000259" key="1">
    <source>
        <dbReference type="Pfam" id="PF00082"/>
    </source>
</evidence>